<protein>
    <submittedName>
        <fullName evidence="2">Uncharacterized protein</fullName>
    </submittedName>
</protein>
<accession>A0A0B6ZK27</accession>
<feature type="compositionally biased region" description="Polar residues" evidence="1">
    <location>
        <begin position="86"/>
        <end position="104"/>
    </location>
</feature>
<feature type="compositionally biased region" description="Low complexity" evidence="1">
    <location>
        <begin position="107"/>
        <end position="116"/>
    </location>
</feature>
<feature type="compositionally biased region" description="Polar residues" evidence="1">
    <location>
        <begin position="26"/>
        <end position="43"/>
    </location>
</feature>
<evidence type="ECO:0000256" key="1">
    <source>
        <dbReference type="SAM" id="MobiDB-lite"/>
    </source>
</evidence>
<gene>
    <name evidence="2" type="primary">ORF68352</name>
</gene>
<organism evidence="2">
    <name type="scientific">Arion vulgaris</name>
    <dbReference type="NCBI Taxonomy" id="1028688"/>
    <lineage>
        <taxon>Eukaryota</taxon>
        <taxon>Metazoa</taxon>
        <taxon>Spiralia</taxon>
        <taxon>Lophotrochozoa</taxon>
        <taxon>Mollusca</taxon>
        <taxon>Gastropoda</taxon>
        <taxon>Heterobranchia</taxon>
        <taxon>Euthyneura</taxon>
        <taxon>Panpulmonata</taxon>
        <taxon>Eupulmonata</taxon>
        <taxon>Stylommatophora</taxon>
        <taxon>Helicina</taxon>
        <taxon>Arionoidea</taxon>
        <taxon>Arionidae</taxon>
        <taxon>Arion</taxon>
    </lineage>
</organism>
<dbReference type="AlphaFoldDB" id="A0A0B6ZK27"/>
<reference evidence="2" key="1">
    <citation type="submission" date="2014-12" db="EMBL/GenBank/DDBJ databases">
        <title>Insight into the proteome of Arion vulgaris.</title>
        <authorList>
            <person name="Aradska J."/>
            <person name="Bulat T."/>
            <person name="Smidak R."/>
            <person name="Sarate P."/>
            <person name="Gangsoo J."/>
            <person name="Sialana F."/>
            <person name="Bilban M."/>
            <person name="Lubec G."/>
        </authorList>
    </citation>
    <scope>NUCLEOTIDE SEQUENCE</scope>
    <source>
        <tissue evidence="2">Skin</tissue>
    </source>
</reference>
<feature type="region of interest" description="Disordered" evidence="1">
    <location>
        <begin position="81"/>
        <end position="132"/>
    </location>
</feature>
<feature type="non-terminal residue" evidence="2">
    <location>
        <position position="1"/>
    </location>
</feature>
<sequence>ALKPIPTPRRSLRHKNFKLQGGAAPSQISNFNKQHPYTSNTNQNSNLSAYAQNTNINTSPINHQEDWQILSGSHPQLLQTTTTTTDLNKNRSGSNGNIFASSDNFDSETSSKSPSSDAQNFQWFLPTGTTPS</sequence>
<proteinExistence type="predicted"/>
<feature type="region of interest" description="Disordered" evidence="1">
    <location>
        <begin position="21"/>
        <end position="43"/>
    </location>
</feature>
<feature type="compositionally biased region" description="Polar residues" evidence="1">
    <location>
        <begin position="117"/>
        <end position="132"/>
    </location>
</feature>
<feature type="non-terminal residue" evidence="2">
    <location>
        <position position="132"/>
    </location>
</feature>
<name>A0A0B6ZK27_9EUPU</name>
<evidence type="ECO:0000313" key="2">
    <source>
        <dbReference type="EMBL" id="CEK68944.1"/>
    </source>
</evidence>
<dbReference type="EMBL" id="HACG01022079">
    <property type="protein sequence ID" value="CEK68944.1"/>
    <property type="molecule type" value="Transcribed_RNA"/>
</dbReference>